<dbReference type="RefSeq" id="WP_093917885.1">
    <property type="nucleotide sequence ID" value="NZ_FONW01000001.1"/>
</dbReference>
<dbReference type="Pfam" id="PF00158">
    <property type="entry name" value="Sigma54_activat"/>
    <property type="match status" value="1"/>
</dbReference>
<dbReference type="CDD" id="cd00009">
    <property type="entry name" value="AAA"/>
    <property type="match status" value="1"/>
</dbReference>
<dbReference type="GO" id="GO:0043565">
    <property type="term" value="F:sequence-specific DNA binding"/>
    <property type="evidence" value="ECO:0007669"/>
    <property type="project" value="InterPro"/>
</dbReference>
<dbReference type="STRING" id="655355.SAMN05216283_101129"/>
<dbReference type="Pfam" id="PF25601">
    <property type="entry name" value="AAA_lid_14"/>
    <property type="match status" value="1"/>
</dbReference>
<evidence type="ECO:0000256" key="5">
    <source>
        <dbReference type="ARBA" id="ARBA00023163"/>
    </source>
</evidence>
<dbReference type="PANTHER" id="PTHR32071:SF113">
    <property type="entry name" value="ALGINATE BIOSYNTHESIS TRANSCRIPTIONAL REGULATORY PROTEIN ALGB"/>
    <property type="match status" value="1"/>
</dbReference>
<dbReference type="PANTHER" id="PTHR32071">
    <property type="entry name" value="TRANSCRIPTIONAL REGULATORY PROTEIN"/>
    <property type="match status" value="1"/>
</dbReference>
<dbReference type="InterPro" id="IPR027417">
    <property type="entry name" value="P-loop_NTPase"/>
</dbReference>
<accession>A0A1I2AHQ4</accession>
<evidence type="ECO:0000256" key="2">
    <source>
        <dbReference type="ARBA" id="ARBA00022840"/>
    </source>
</evidence>
<keyword evidence="10" id="KW-1185">Reference proteome</keyword>
<dbReference type="Pfam" id="PF02954">
    <property type="entry name" value="HTH_8"/>
    <property type="match status" value="1"/>
</dbReference>
<dbReference type="Gene3D" id="3.40.50.300">
    <property type="entry name" value="P-loop containing nucleotide triphosphate hydrolases"/>
    <property type="match status" value="1"/>
</dbReference>
<dbReference type="PRINTS" id="PR01590">
    <property type="entry name" value="HTHFIS"/>
</dbReference>
<evidence type="ECO:0000256" key="6">
    <source>
        <dbReference type="PROSITE-ProRule" id="PRU00169"/>
    </source>
</evidence>
<reference evidence="9 10" key="1">
    <citation type="submission" date="2016-10" db="EMBL/GenBank/DDBJ databases">
        <authorList>
            <person name="de Groot N.N."/>
        </authorList>
    </citation>
    <scope>NUCLEOTIDE SEQUENCE [LARGE SCALE GENOMIC DNA]</scope>
    <source>
        <strain evidence="9 10">CGMCC 1.9156</strain>
    </source>
</reference>
<dbReference type="SUPFAM" id="SSF46689">
    <property type="entry name" value="Homeodomain-like"/>
    <property type="match status" value="1"/>
</dbReference>
<name>A0A1I2AHQ4_9BACT</name>
<evidence type="ECO:0000313" key="9">
    <source>
        <dbReference type="EMBL" id="SFE43521.1"/>
    </source>
</evidence>
<keyword evidence="3" id="KW-0805">Transcription regulation</keyword>
<dbReference type="InterPro" id="IPR002197">
    <property type="entry name" value="HTH_Fis"/>
</dbReference>
<keyword evidence="5" id="KW-0804">Transcription</keyword>
<dbReference type="EMBL" id="FONW01000001">
    <property type="protein sequence ID" value="SFE43521.1"/>
    <property type="molecule type" value="Genomic_DNA"/>
</dbReference>
<dbReference type="InterPro" id="IPR003593">
    <property type="entry name" value="AAA+_ATPase"/>
</dbReference>
<dbReference type="Proteomes" id="UP000198964">
    <property type="component" value="Unassembled WGS sequence"/>
</dbReference>
<evidence type="ECO:0000313" key="10">
    <source>
        <dbReference type="Proteomes" id="UP000198964"/>
    </source>
</evidence>
<dbReference type="AlphaFoldDB" id="A0A1I2AHQ4"/>
<feature type="domain" description="Sigma-54 factor interaction" evidence="7">
    <location>
        <begin position="154"/>
        <end position="383"/>
    </location>
</feature>
<evidence type="ECO:0000259" key="7">
    <source>
        <dbReference type="PROSITE" id="PS50045"/>
    </source>
</evidence>
<dbReference type="InterPro" id="IPR025944">
    <property type="entry name" value="Sigma_54_int_dom_CS"/>
</dbReference>
<keyword evidence="2" id="KW-0067">ATP-binding</keyword>
<dbReference type="Gene3D" id="1.10.8.60">
    <property type="match status" value="1"/>
</dbReference>
<evidence type="ECO:0000256" key="1">
    <source>
        <dbReference type="ARBA" id="ARBA00022741"/>
    </source>
</evidence>
<dbReference type="InterPro" id="IPR025943">
    <property type="entry name" value="Sigma_54_int_dom_ATP-bd_2"/>
</dbReference>
<dbReference type="PROSITE" id="PS50110">
    <property type="entry name" value="RESPONSE_REGULATORY"/>
    <property type="match status" value="1"/>
</dbReference>
<dbReference type="GO" id="GO:0006355">
    <property type="term" value="P:regulation of DNA-templated transcription"/>
    <property type="evidence" value="ECO:0007669"/>
    <property type="project" value="InterPro"/>
</dbReference>
<keyword evidence="1" id="KW-0547">Nucleotide-binding</keyword>
<sequence length="455" mass="51595">MPKGNILIVDDNKSVLSALEILLMPEFDRVHCLSNPNLITTELRKNSYQLVLLDMNFKAGVNTGNEGIFWLNQIKENHPEISVVLITAYGDVELAVKALKLGATDFILKPWDNTKLLATIRSAIQLSLSREEVKHLRLKEKELKKVINRDEKFIIGSSPELMHILKIVRKVAKTDTNILITGENGTGKELIAREIHRLSMRKEEMLVGVDMGAVSESLFESELFGHVKGAFTDARENRAGKFEVANKGTLFLDEIGNLSFHLQAKLLAAIQNREVTRIGSNQPVPVDIRLVCATNKKLPELVEKGLFREDLLYRINTIQIEVPPLRDRGNDILVLADFFLKKYAYKYDKTALKLNNQAQDKLLKYHWPGNIRELEHSIEKAVILSENNILKADDFFLRPVTGHKTDPDCLRLEEMEKRLIQTALDKNPGNVSAAADQLGITRQTLYNKMKKFRIG</sequence>
<gene>
    <name evidence="9" type="ORF">SAMN05216283_101129</name>
</gene>
<dbReference type="InterPro" id="IPR001789">
    <property type="entry name" value="Sig_transdc_resp-reg_receiver"/>
</dbReference>
<feature type="modified residue" description="4-aspartylphosphate" evidence="6">
    <location>
        <position position="54"/>
    </location>
</feature>
<proteinExistence type="predicted"/>
<dbReference type="InterPro" id="IPR002078">
    <property type="entry name" value="Sigma_54_int"/>
</dbReference>
<keyword evidence="6" id="KW-0597">Phosphoprotein</keyword>
<organism evidence="9 10">
    <name type="scientific">Sunxiuqinia elliptica</name>
    <dbReference type="NCBI Taxonomy" id="655355"/>
    <lineage>
        <taxon>Bacteria</taxon>
        <taxon>Pseudomonadati</taxon>
        <taxon>Bacteroidota</taxon>
        <taxon>Bacteroidia</taxon>
        <taxon>Marinilabiliales</taxon>
        <taxon>Prolixibacteraceae</taxon>
        <taxon>Sunxiuqinia</taxon>
    </lineage>
</organism>
<dbReference type="GO" id="GO:0000160">
    <property type="term" value="P:phosphorelay signal transduction system"/>
    <property type="evidence" value="ECO:0007669"/>
    <property type="project" value="InterPro"/>
</dbReference>
<evidence type="ECO:0000259" key="8">
    <source>
        <dbReference type="PROSITE" id="PS50110"/>
    </source>
</evidence>
<evidence type="ECO:0000256" key="3">
    <source>
        <dbReference type="ARBA" id="ARBA00023015"/>
    </source>
</evidence>
<dbReference type="SMART" id="SM00382">
    <property type="entry name" value="AAA"/>
    <property type="match status" value="1"/>
</dbReference>
<dbReference type="FunFam" id="3.40.50.300:FF:000006">
    <property type="entry name" value="DNA-binding transcriptional regulator NtrC"/>
    <property type="match status" value="1"/>
</dbReference>
<feature type="domain" description="Response regulatory" evidence="8">
    <location>
        <begin position="5"/>
        <end position="124"/>
    </location>
</feature>
<dbReference type="PROSITE" id="PS00688">
    <property type="entry name" value="SIGMA54_INTERACT_3"/>
    <property type="match status" value="1"/>
</dbReference>
<dbReference type="PROSITE" id="PS50045">
    <property type="entry name" value="SIGMA54_INTERACT_4"/>
    <property type="match status" value="1"/>
</dbReference>
<evidence type="ECO:0000256" key="4">
    <source>
        <dbReference type="ARBA" id="ARBA00023125"/>
    </source>
</evidence>
<dbReference type="SUPFAM" id="SSF52172">
    <property type="entry name" value="CheY-like"/>
    <property type="match status" value="1"/>
</dbReference>
<dbReference type="InterPro" id="IPR009057">
    <property type="entry name" value="Homeodomain-like_sf"/>
</dbReference>
<dbReference type="Pfam" id="PF00072">
    <property type="entry name" value="Response_reg"/>
    <property type="match status" value="1"/>
</dbReference>
<protein>
    <submittedName>
        <fullName evidence="9">DNA-binding transcriptional response regulator, NtrC family, contains REC, AAA-type ATPase, and a Fis-type DNA-binding domains</fullName>
    </submittedName>
</protein>
<dbReference type="Gene3D" id="3.40.50.2300">
    <property type="match status" value="1"/>
</dbReference>
<dbReference type="InterPro" id="IPR058031">
    <property type="entry name" value="AAA_lid_NorR"/>
</dbReference>
<dbReference type="SUPFAM" id="SSF52540">
    <property type="entry name" value="P-loop containing nucleoside triphosphate hydrolases"/>
    <property type="match status" value="1"/>
</dbReference>
<keyword evidence="4 9" id="KW-0238">DNA-binding</keyword>
<dbReference type="InterPro" id="IPR011006">
    <property type="entry name" value="CheY-like_superfamily"/>
</dbReference>
<dbReference type="SMART" id="SM00448">
    <property type="entry name" value="REC"/>
    <property type="match status" value="1"/>
</dbReference>
<dbReference type="GO" id="GO:0005524">
    <property type="term" value="F:ATP binding"/>
    <property type="evidence" value="ECO:0007669"/>
    <property type="project" value="UniProtKB-KW"/>
</dbReference>
<dbReference type="Gene3D" id="1.10.10.60">
    <property type="entry name" value="Homeodomain-like"/>
    <property type="match status" value="1"/>
</dbReference>
<dbReference type="PROSITE" id="PS00676">
    <property type="entry name" value="SIGMA54_INTERACT_2"/>
    <property type="match status" value="1"/>
</dbReference>